<comment type="similarity">
    <text evidence="1">Belongs to the CTAG/PCC1 family.</text>
</comment>
<dbReference type="InterPro" id="IPR015419">
    <property type="entry name" value="CTAG/Pcc1"/>
</dbReference>
<evidence type="ECO:0008006" key="4">
    <source>
        <dbReference type="Google" id="ProtNLM"/>
    </source>
</evidence>
<evidence type="ECO:0000313" key="3">
    <source>
        <dbReference type="Proteomes" id="UP001143747"/>
    </source>
</evidence>
<keyword evidence="3" id="KW-1185">Reference proteome</keyword>
<evidence type="ECO:0000256" key="1">
    <source>
        <dbReference type="ARBA" id="ARBA00007073"/>
    </source>
</evidence>
<protein>
    <recommendedName>
        <fullName evidence="4">Transcription factor Pcc1</fullName>
    </recommendedName>
</protein>
<dbReference type="RefSeq" id="WP_274924235.1">
    <property type="nucleotide sequence ID" value="NZ_JAKELO010000002.1"/>
</dbReference>
<dbReference type="NCBIfam" id="NF011470">
    <property type="entry name" value="PRK14887.1"/>
    <property type="match status" value="1"/>
</dbReference>
<name>A0A9Q4PYB7_9EURY</name>
<reference evidence="2" key="1">
    <citation type="submission" date="2022-01" db="EMBL/GenBank/DDBJ databases">
        <title>Draft genome of Methanogenium marinum DSM 15558.</title>
        <authorList>
            <person name="Chen S.-C."/>
            <person name="You Y.-T."/>
        </authorList>
    </citation>
    <scope>NUCLEOTIDE SEQUENCE</scope>
    <source>
        <strain evidence="2">DSM 15558</strain>
    </source>
</reference>
<dbReference type="AlphaFoldDB" id="A0A9Q4PYB7"/>
<dbReference type="Proteomes" id="UP001143747">
    <property type="component" value="Unassembled WGS sequence"/>
</dbReference>
<dbReference type="EMBL" id="JAKELO010000002">
    <property type="protein sequence ID" value="MDE4907587.1"/>
    <property type="molecule type" value="Genomic_DNA"/>
</dbReference>
<comment type="caution">
    <text evidence="2">The sequence shown here is derived from an EMBL/GenBank/DDBJ whole genome shotgun (WGS) entry which is preliminary data.</text>
</comment>
<organism evidence="2 3">
    <name type="scientific">Methanogenium marinum</name>
    <dbReference type="NCBI Taxonomy" id="348610"/>
    <lineage>
        <taxon>Archaea</taxon>
        <taxon>Methanobacteriati</taxon>
        <taxon>Methanobacteriota</taxon>
        <taxon>Stenosarchaea group</taxon>
        <taxon>Methanomicrobia</taxon>
        <taxon>Methanomicrobiales</taxon>
        <taxon>Methanomicrobiaceae</taxon>
        <taxon>Methanogenium</taxon>
    </lineage>
</organism>
<proteinExistence type="inferred from homology"/>
<dbReference type="Gene3D" id="3.30.310.50">
    <property type="entry name" value="Alpha-D-phosphohexomutase, C-terminal domain"/>
    <property type="match status" value="1"/>
</dbReference>
<gene>
    <name evidence="2" type="ORF">L0665_03040</name>
</gene>
<evidence type="ECO:0000313" key="2">
    <source>
        <dbReference type="EMBL" id="MDE4907587.1"/>
    </source>
</evidence>
<sequence>MLYVAALPEMGDMGRSCASLSRETDGRIVLSVEGEDISALRAAVNSYLRIIMIAEEMQEVLK</sequence>
<dbReference type="Pfam" id="PF09341">
    <property type="entry name" value="Pcc1"/>
    <property type="match status" value="1"/>
</dbReference>
<accession>A0A9Q4PYB7</accession>